<name>A0A941I4N1_9BURK</name>
<sequence length="70" mass="7776">MTPTLTIFGNPSKTMTGVTSGNTDAINYTSSIKTVVQFEITSRYVMVSIPENQYDKSNNYKDTLTLPVSY</sequence>
<keyword evidence="2" id="KW-1185">Reference proteome</keyword>
<dbReference type="AlphaFoldDB" id="A0A941I4N1"/>
<accession>A0A941I4N1</accession>
<evidence type="ECO:0000313" key="1">
    <source>
        <dbReference type="EMBL" id="MBR7781872.1"/>
    </source>
</evidence>
<proteinExistence type="predicted"/>
<protein>
    <submittedName>
        <fullName evidence="1">Uncharacterized protein</fullName>
    </submittedName>
</protein>
<reference evidence="1" key="1">
    <citation type="submission" date="2021-04" db="EMBL/GenBank/DDBJ databases">
        <title>novel species isolated from subtropical streams in China.</title>
        <authorList>
            <person name="Lu H."/>
        </authorList>
    </citation>
    <scope>NUCLEOTIDE SEQUENCE</scope>
    <source>
        <strain evidence="1">LFS511W</strain>
    </source>
</reference>
<dbReference type="RefSeq" id="WP_212687230.1">
    <property type="nucleotide sequence ID" value="NZ_JAGSPN010000004.1"/>
</dbReference>
<evidence type="ECO:0000313" key="2">
    <source>
        <dbReference type="Proteomes" id="UP000680067"/>
    </source>
</evidence>
<dbReference type="EMBL" id="JAGSPN010000004">
    <property type="protein sequence ID" value="MBR7781872.1"/>
    <property type="molecule type" value="Genomic_DNA"/>
</dbReference>
<comment type="caution">
    <text evidence="1">The sequence shown here is derived from an EMBL/GenBank/DDBJ whole genome shotgun (WGS) entry which is preliminary data.</text>
</comment>
<organism evidence="1 2">
    <name type="scientific">Undibacterium luofuense</name>
    <dbReference type="NCBI Taxonomy" id="2828733"/>
    <lineage>
        <taxon>Bacteria</taxon>
        <taxon>Pseudomonadati</taxon>
        <taxon>Pseudomonadota</taxon>
        <taxon>Betaproteobacteria</taxon>
        <taxon>Burkholderiales</taxon>
        <taxon>Oxalobacteraceae</taxon>
        <taxon>Undibacterium</taxon>
    </lineage>
</organism>
<dbReference type="Proteomes" id="UP000680067">
    <property type="component" value="Unassembled WGS sequence"/>
</dbReference>
<gene>
    <name evidence="1" type="ORF">KDM89_06950</name>
</gene>